<dbReference type="Proteomes" id="UP000324800">
    <property type="component" value="Unassembled WGS sequence"/>
</dbReference>
<comment type="caution">
    <text evidence="2">The sequence shown here is derived from an EMBL/GenBank/DDBJ whole genome shotgun (WGS) entry which is preliminary data.</text>
</comment>
<evidence type="ECO:0000313" key="3">
    <source>
        <dbReference type="Proteomes" id="UP000324800"/>
    </source>
</evidence>
<feature type="region of interest" description="Disordered" evidence="1">
    <location>
        <begin position="1"/>
        <end position="26"/>
    </location>
</feature>
<protein>
    <submittedName>
        <fullName evidence="2">Uncharacterized protein</fullName>
    </submittedName>
</protein>
<evidence type="ECO:0000313" key="2">
    <source>
        <dbReference type="EMBL" id="KAA6389866.1"/>
    </source>
</evidence>
<accession>A0A5J4W5G9</accession>
<organism evidence="2 3">
    <name type="scientific">Streblomastix strix</name>
    <dbReference type="NCBI Taxonomy" id="222440"/>
    <lineage>
        <taxon>Eukaryota</taxon>
        <taxon>Metamonada</taxon>
        <taxon>Preaxostyla</taxon>
        <taxon>Oxymonadida</taxon>
        <taxon>Streblomastigidae</taxon>
        <taxon>Streblomastix</taxon>
    </lineage>
</organism>
<reference evidence="2 3" key="1">
    <citation type="submission" date="2019-03" db="EMBL/GenBank/DDBJ databases">
        <title>Single cell metagenomics reveals metabolic interactions within the superorganism composed of flagellate Streblomastix strix and complex community of Bacteroidetes bacteria on its surface.</title>
        <authorList>
            <person name="Treitli S.C."/>
            <person name="Kolisko M."/>
            <person name="Husnik F."/>
            <person name="Keeling P."/>
            <person name="Hampl V."/>
        </authorList>
    </citation>
    <scope>NUCLEOTIDE SEQUENCE [LARGE SCALE GENOMIC DNA]</scope>
    <source>
        <strain evidence="2">ST1C</strain>
    </source>
</reference>
<evidence type="ECO:0000256" key="1">
    <source>
        <dbReference type="SAM" id="MobiDB-lite"/>
    </source>
</evidence>
<gene>
    <name evidence="2" type="ORF">EZS28_014606</name>
</gene>
<name>A0A5J4W5G9_9EUKA</name>
<dbReference type="EMBL" id="SNRW01003426">
    <property type="protein sequence ID" value="KAA6389866.1"/>
    <property type="molecule type" value="Genomic_DNA"/>
</dbReference>
<proteinExistence type="predicted"/>
<sequence>MQAISQTKQVRKRQSKKQIPQLVETQSSPIDEVLHSPIIDQTPISNDPQLQVQTQVDQQRVELRGRPKKYTSQEQIERIATEQRQCAQQCYRIQRQNFRAQATDLQLFLI</sequence>
<dbReference type="AlphaFoldDB" id="A0A5J4W5G9"/>